<name>A0ABR1H4P8_9HYPO</name>
<evidence type="ECO:0000313" key="11">
    <source>
        <dbReference type="EMBL" id="KAK7416052.1"/>
    </source>
</evidence>
<evidence type="ECO:0000256" key="4">
    <source>
        <dbReference type="ARBA" id="ARBA00022679"/>
    </source>
</evidence>
<comment type="catalytic activity">
    <reaction evidence="8 9">
        <text>D-gluconate + ATP = 6-phospho-D-gluconate + ADP + H(+)</text>
        <dbReference type="Rhea" id="RHEA:19433"/>
        <dbReference type="ChEBI" id="CHEBI:15378"/>
        <dbReference type="ChEBI" id="CHEBI:18391"/>
        <dbReference type="ChEBI" id="CHEBI:30616"/>
        <dbReference type="ChEBI" id="CHEBI:58759"/>
        <dbReference type="ChEBI" id="CHEBI:456216"/>
        <dbReference type="EC" id="2.7.1.12"/>
    </reaction>
</comment>
<gene>
    <name evidence="11" type="ORF">QQX98_005503</name>
</gene>
<evidence type="ECO:0000256" key="3">
    <source>
        <dbReference type="ARBA" id="ARBA00012054"/>
    </source>
</evidence>
<evidence type="ECO:0000256" key="5">
    <source>
        <dbReference type="ARBA" id="ARBA00022741"/>
    </source>
</evidence>
<dbReference type="InterPro" id="IPR027417">
    <property type="entry name" value="P-loop_NTPase"/>
</dbReference>
<proteinExistence type="inferred from homology"/>
<comment type="caution">
    <text evidence="11">The sequence shown here is derived from an EMBL/GenBank/DDBJ whole genome shotgun (WGS) entry which is preliminary data.</text>
</comment>
<evidence type="ECO:0000256" key="2">
    <source>
        <dbReference type="ARBA" id="ARBA00008420"/>
    </source>
</evidence>
<evidence type="ECO:0000256" key="10">
    <source>
        <dbReference type="SAM" id="MobiDB-lite"/>
    </source>
</evidence>
<dbReference type="PANTHER" id="PTHR43442:SF3">
    <property type="entry name" value="GLUCONOKINASE-RELATED"/>
    <property type="match status" value="1"/>
</dbReference>
<evidence type="ECO:0000256" key="8">
    <source>
        <dbReference type="ARBA" id="ARBA00048090"/>
    </source>
</evidence>
<comment type="pathway">
    <text evidence="1 9">Carbohydrate acid metabolism; D-gluconate degradation.</text>
</comment>
<comment type="similarity">
    <text evidence="2 9">Belongs to the gluconokinase GntK/GntV family.</text>
</comment>
<feature type="compositionally biased region" description="Low complexity" evidence="10">
    <location>
        <begin position="34"/>
        <end position="45"/>
    </location>
</feature>
<dbReference type="InterPro" id="IPR006001">
    <property type="entry name" value="Therm_gnt_kin"/>
</dbReference>
<keyword evidence="12" id="KW-1185">Reference proteome</keyword>
<dbReference type="EC" id="2.7.1.12" evidence="3 9"/>
<dbReference type="Gene3D" id="3.40.50.300">
    <property type="entry name" value="P-loop containing nucleotide triphosphate hydrolases"/>
    <property type="match status" value="1"/>
</dbReference>
<evidence type="ECO:0000256" key="6">
    <source>
        <dbReference type="ARBA" id="ARBA00022777"/>
    </source>
</evidence>
<dbReference type="CDD" id="cd02021">
    <property type="entry name" value="GntK"/>
    <property type="match status" value="1"/>
</dbReference>
<dbReference type="NCBIfam" id="TIGR01313">
    <property type="entry name" value="therm_gnt_kin"/>
    <property type="match status" value="1"/>
</dbReference>
<evidence type="ECO:0000313" key="12">
    <source>
        <dbReference type="Proteomes" id="UP001498476"/>
    </source>
</evidence>
<evidence type="ECO:0000256" key="1">
    <source>
        <dbReference type="ARBA" id="ARBA00004875"/>
    </source>
</evidence>
<feature type="region of interest" description="Disordered" evidence="10">
    <location>
        <begin position="26"/>
        <end position="54"/>
    </location>
</feature>
<sequence length="240" mass="26163">MLSYDSSSLPIKAARAPASVALPSSLQATPNAPSPLSAQPSSLSSVNTTAVSGHGEKDQQHIWLVTGPAGCGKSTIAEYLANTLNMPYIEGDSFHPPANVEKMRTGTPLTDADRWDWLTALREESIDRLNAGAEGVVLTCSALKRKYRDVIRVAGYFDHRLCIHFIFLNAPEEVLLARVSKREDHYMGANMVHSQFDILERPTADEKDVVTIDVSVSVDEVKRAALANVLETMTEGNDEL</sequence>
<keyword evidence="4 9" id="KW-0808">Transferase</keyword>
<keyword evidence="7 9" id="KW-0067">ATP-binding</keyword>
<organism evidence="11 12">
    <name type="scientific">Neonectria punicea</name>
    <dbReference type="NCBI Taxonomy" id="979145"/>
    <lineage>
        <taxon>Eukaryota</taxon>
        <taxon>Fungi</taxon>
        <taxon>Dikarya</taxon>
        <taxon>Ascomycota</taxon>
        <taxon>Pezizomycotina</taxon>
        <taxon>Sordariomycetes</taxon>
        <taxon>Hypocreomycetidae</taxon>
        <taxon>Hypocreales</taxon>
        <taxon>Nectriaceae</taxon>
        <taxon>Neonectria</taxon>
    </lineage>
</organism>
<dbReference type="EMBL" id="JAZAVJ010000074">
    <property type="protein sequence ID" value="KAK7416052.1"/>
    <property type="molecule type" value="Genomic_DNA"/>
</dbReference>
<evidence type="ECO:0000256" key="9">
    <source>
        <dbReference type="RuleBase" id="RU363066"/>
    </source>
</evidence>
<dbReference type="Proteomes" id="UP001498476">
    <property type="component" value="Unassembled WGS sequence"/>
</dbReference>
<reference evidence="11 12" key="1">
    <citation type="journal article" date="2025" name="Microbiol. Resour. Announc.">
        <title>Draft genome sequences for Neonectria magnoliae and Neonectria punicea, canker pathogens of Liriodendron tulipifera and Acer saccharum in West Virginia.</title>
        <authorList>
            <person name="Petronek H.M."/>
            <person name="Kasson M.T."/>
            <person name="Metheny A.M."/>
            <person name="Stauder C.M."/>
            <person name="Lovett B."/>
            <person name="Lynch S.C."/>
            <person name="Garnas J.R."/>
            <person name="Kasson L.R."/>
            <person name="Stajich J.E."/>
        </authorList>
    </citation>
    <scope>NUCLEOTIDE SEQUENCE [LARGE SCALE GENOMIC DNA]</scope>
    <source>
        <strain evidence="11 12">NRRL 64653</strain>
    </source>
</reference>
<dbReference type="SUPFAM" id="SSF52540">
    <property type="entry name" value="P-loop containing nucleoside triphosphate hydrolases"/>
    <property type="match status" value="1"/>
</dbReference>
<dbReference type="PANTHER" id="PTHR43442">
    <property type="entry name" value="GLUCONOKINASE-RELATED"/>
    <property type="match status" value="1"/>
</dbReference>
<keyword evidence="6 9" id="KW-0418">Kinase</keyword>
<dbReference type="Pfam" id="PF13671">
    <property type="entry name" value="AAA_33"/>
    <property type="match status" value="1"/>
</dbReference>
<keyword evidence="5 9" id="KW-0547">Nucleotide-binding</keyword>
<protein>
    <recommendedName>
        <fullName evidence="3 9">Gluconokinase</fullName>
        <ecNumber evidence="3 9">2.7.1.12</ecNumber>
    </recommendedName>
</protein>
<evidence type="ECO:0000256" key="7">
    <source>
        <dbReference type="ARBA" id="ARBA00022840"/>
    </source>
</evidence>
<accession>A0ABR1H4P8</accession>